<feature type="compositionally biased region" description="Polar residues" evidence="1">
    <location>
        <begin position="105"/>
        <end position="117"/>
    </location>
</feature>
<evidence type="ECO:0000313" key="2">
    <source>
        <dbReference type="EMBL" id="KAJ1099317.1"/>
    </source>
</evidence>
<feature type="compositionally biased region" description="Polar residues" evidence="1">
    <location>
        <begin position="1"/>
        <end position="11"/>
    </location>
</feature>
<dbReference type="Proteomes" id="UP001066276">
    <property type="component" value="Chromosome 10"/>
</dbReference>
<dbReference type="AlphaFoldDB" id="A0AAV7MA13"/>
<evidence type="ECO:0000313" key="3">
    <source>
        <dbReference type="Proteomes" id="UP001066276"/>
    </source>
</evidence>
<gene>
    <name evidence="2" type="ORF">NDU88_004419</name>
</gene>
<evidence type="ECO:0000256" key="1">
    <source>
        <dbReference type="SAM" id="MobiDB-lite"/>
    </source>
</evidence>
<feature type="region of interest" description="Disordered" evidence="1">
    <location>
        <begin position="83"/>
        <end position="150"/>
    </location>
</feature>
<dbReference type="EMBL" id="JANPWB010000014">
    <property type="protein sequence ID" value="KAJ1099317.1"/>
    <property type="molecule type" value="Genomic_DNA"/>
</dbReference>
<reference evidence="2" key="1">
    <citation type="journal article" date="2022" name="bioRxiv">
        <title>Sequencing and chromosome-scale assembly of the giantPleurodeles waltlgenome.</title>
        <authorList>
            <person name="Brown T."/>
            <person name="Elewa A."/>
            <person name="Iarovenko S."/>
            <person name="Subramanian E."/>
            <person name="Araus A.J."/>
            <person name="Petzold A."/>
            <person name="Susuki M."/>
            <person name="Suzuki K.-i.T."/>
            <person name="Hayashi T."/>
            <person name="Toyoda A."/>
            <person name="Oliveira C."/>
            <person name="Osipova E."/>
            <person name="Leigh N.D."/>
            <person name="Simon A."/>
            <person name="Yun M.H."/>
        </authorList>
    </citation>
    <scope>NUCLEOTIDE SEQUENCE</scope>
    <source>
        <strain evidence="2">20211129_DDA</strain>
        <tissue evidence="2">Liver</tissue>
    </source>
</reference>
<name>A0AAV7MA13_PLEWA</name>
<sequence>MAPKATRTSRTSRGKPNLDPIGGRREKKQPAPLSKEQTSARGRGGQQSALVMEKSARNAAQVLAMFTHTLKSNRTPPQKEVLYEQSGTPGADGDQAFVAGAGARGTTSPKKSGTFLKNTGKEGGFPRSDGKMPDDRMSKEGAKGCGTGRD</sequence>
<feature type="compositionally biased region" description="Basic and acidic residues" evidence="1">
    <location>
        <begin position="128"/>
        <end position="150"/>
    </location>
</feature>
<accession>A0AAV7MA13</accession>
<comment type="caution">
    <text evidence="2">The sequence shown here is derived from an EMBL/GenBank/DDBJ whole genome shotgun (WGS) entry which is preliminary data.</text>
</comment>
<protein>
    <submittedName>
        <fullName evidence="2">Uncharacterized protein</fullName>
    </submittedName>
</protein>
<keyword evidence="3" id="KW-1185">Reference proteome</keyword>
<proteinExistence type="predicted"/>
<feature type="region of interest" description="Disordered" evidence="1">
    <location>
        <begin position="1"/>
        <end position="49"/>
    </location>
</feature>
<organism evidence="2 3">
    <name type="scientific">Pleurodeles waltl</name>
    <name type="common">Iberian ribbed newt</name>
    <dbReference type="NCBI Taxonomy" id="8319"/>
    <lineage>
        <taxon>Eukaryota</taxon>
        <taxon>Metazoa</taxon>
        <taxon>Chordata</taxon>
        <taxon>Craniata</taxon>
        <taxon>Vertebrata</taxon>
        <taxon>Euteleostomi</taxon>
        <taxon>Amphibia</taxon>
        <taxon>Batrachia</taxon>
        <taxon>Caudata</taxon>
        <taxon>Salamandroidea</taxon>
        <taxon>Salamandridae</taxon>
        <taxon>Pleurodelinae</taxon>
        <taxon>Pleurodeles</taxon>
    </lineage>
</organism>